<dbReference type="SMART" id="SM01415">
    <property type="entry name" value="DUF106"/>
    <property type="match status" value="1"/>
</dbReference>
<name>A0A833DQL1_9EURY</name>
<dbReference type="PANTHER" id="PTHR42198">
    <property type="entry name" value="INTEGRAL MEMBRANE PROTEIN"/>
    <property type="match status" value="1"/>
</dbReference>
<dbReference type="SUPFAM" id="SSF118203">
    <property type="entry name" value="Vacuolar ATP synthase subunit C"/>
    <property type="match status" value="1"/>
</dbReference>
<sequence>MFNFIFNTYYNTLDMLFMPIIVNTHPAIAILLMAFIVSFIVTLATKLLVNQKRMEEIKTKIQEFQVKVKKASKNPELMKEIEKEQQQIMEIQMEMMKMSFKPIIYTWIPIIAILAYLRHVYNYGGILHSLNPAWDGVVVHLPVILSKILFVSFFHWLGSIFYHSGFGVVSNETLGWLGWYILCSMATSTILRKIMGVK</sequence>
<evidence type="ECO:0000256" key="4">
    <source>
        <dbReference type="ARBA" id="ARBA00023136"/>
    </source>
</evidence>
<proteinExistence type="predicted"/>
<dbReference type="InterPro" id="IPR036132">
    <property type="entry name" value="Vac_ATP_synth_c_sf"/>
</dbReference>
<keyword evidence="2 6" id="KW-0812">Transmembrane</keyword>
<evidence type="ECO:0000256" key="2">
    <source>
        <dbReference type="ARBA" id="ARBA00022692"/>
    </source>
</evidence>
<dbReference type="InterPro" id="IPR038978">
    <property type="entry name" value="MJ0935"/>
</dbReference>
<evidence type="ECO:0000256" key="5">
    <source>
        <dbReference type="SAM" id="Coils"/>
    </source>
</evidence>
<evidence type="ECO:0000256" key="3">
    <source>
        <dbReference type="ARBA" id="ARBA00022989"/>
    </source>
</evidence>
<dbReference type="Pfam" id="PF01956">
    <property type="entry name" value="EMC3_TMCO1"/>
    <property type="match status" value="1"/>
</dbReference>
<gene>
    <name evidence="7" type="ORF">EYG76_01215</name>
</gene>
<comment type="caution">
    <text evidence="7">The sequence shown here is derived from an EMBL/GenBank/DDBJ whole genome shotgun (WGS) entry which is preliminary data.</text>
</comment>
<protein>
    <submittedName>
        <fullName evidence="7">DUF106 domain-containing protein</fullName>
    </submittedName>
</protein>
<feature type="transmembrane region" description="Helical" evidence="6">
    <location>
        <begin position="20"/>
        <end position="44"/>
    </location>
</feature>
<organism evidence="7 8">
    <name type="scientific">Methanothermococcus okinawensis</name>
    <dbReference type="NCBI Taxonomy" id="155863"/>
    <lineage>
        <taxon>Archaea</taxon>
        <taxon>Methanobacteriati</taxon>
        <taxon>Methanobacteriota</taxon>
        <taxon>Methanomada group</taxon>
        <taxon>Methanococci</taxon>
        <taxon>Methanococcales</taxon>
        <taxon>Methanococcaceae</taxon>
        <taxon>Methanothermococcus</taxon>
    </lineage>
</organism>
<dbReference type="InterPro" id="IPR002809">
    <property type="entry name" value="EMC3/TMCO1"/>
</dbReference>
<feature type="transmembrane region" description="Helical" evidence="6">
    <location>
        <begin position="103"/>
        <end position="121"/>
    </location>
</feature>
<accession>A0A833DQL1</accession>
<keyword evidence="3 6" id="KW-1133">Transmembrane helix</keyword>
<feature type="coiled-coil region" evidence="5">
    <location>
        <begin position="54"/>
        <end position="94"/>
    </location>
</feature>
<evidence type="ECO:0000256" key="6">
    <source>
        <dbReference type="SAM" id="Phobius"/>
    </source>
</evidence>
<dbReference type="EMBL" id="DQSV01000025">
    <property type="protein sequence ID" value="HIP16912.1"/>
    <property type="molecule type" value="Genomic_DNA"/>
</dbReference>
<dbReference type="PANTHER" id="PTHR42198:SF1">
    <property type="entry name" value="INTEGRAL MEMBRANE PROTEIN"/>
    <property type="match status" value="1"/>
</dbReference>
<keyword evidence="5" id="KW-0175">Coiled coil</keyword>
<dbReference type="AlphaFoldDB" id="A0A833DQL1"/>
<keyword evidence="4 6" id="KW-0472">Membrane</keyword>
<reference evidence="7" key="1">
    <citation type="journal article" date="2020" name="ISME J.">
        <title>Gammaproteobacteria mediating utilization of methyl-, sulfur- and petroleum organic compounds in deep ocean hydrothermal plumes.</title>
        <authorList>
            <person name="Zhou Z."/>
            <person name="Liu Y."/>
            <person name="Pan J."/>
            <person name="Cron B.R."/>
            <person name="Toner B.M."/>
            <person name="Anantharaman K."/>
            <person name="Breier J.A."/>
            <person name="Dick G.J."/>
            <person name="Li M."/>
        </authorList>
    </citation>
    <scope>NUCLEOTIDE SEQUENCE</scope>
    <source>
        <strain evidence="7">SZUA-1385</strain>
    </source>
</reference>
<comment type="subcellular location">
    <subcellularLocation>
        <location evidence="1">Membrane</location>
        <topology evidence="1">Multi-pass membrane protein</topology>
    </subcellularLocation>
</comment>
<evidence type="ECO:0000313" key="7">
    <source>
        <dbReference type="EMBL" id="HIP16912.1"/>
    </source>
</evidence>
<dbReference type="GO" id="GO:0033180">
    <property type="term" value="C:proton-transporting V-type ATPase, V1 domain"/>
    <property type="evidence" value="ECO:0007669"/>
    <property type="project" value="InterPro"/>
</dbReference>
<evidence type="ECO:0000256" key="1">
    <source>
        <dbReference type="ARBA" id="ARBA00004141"/>
    </source>
</evidence>
<feature type="transmembrane region" description="Helical" evidence="6">
    <location>
        <begin position="141"/>
        <end position="162"/>
    </location>
</feature>
<evidence type="ECO:0000313" key="8">
    <source>
        <dbReference type="Proteomes" id="UP000605144"/>
    </source>
</evidence>
<dbReference type="Proteomes" id="UP000605144">
    <property type="component" value="Unassembled WGS sequence"/>
</dbReference>
<dbReference type="GO" id="GO:0015078">
    <property type="term" value="F:proton transmembrane transporter activity"/>
    <property type="evidence" value="ECO:0007669"/>
    <property type="project" value="InterPro"/>
</dbReference>